<dbReference type="InterPro" id="IPR050266">
    <property type="entry name" value="AB_hydrolase_sf"/>
</dbReference>
<evidence type="ECO:0000313" key="2">
    <source>
        <dbReference type="EMBL" id="SOE52232.1"/>
    </source>
</evidence>
<gene>
    <name evidence="2" type="ORF">SAMN06296378_0436</name>
</gene>
<dbReference type="InterPro" id="IPR029058">
    <property type="entry name" value="AB_hydrolase_fold"/>
</dbReference>
<feature type="domain" description="AB hydrolase-1" evidence="1">
    <location>
        <begin position="29"/>
        <end position="249"/>
    </location>
</feature>
<proteinExistence type="predicted"/>
<dbReference type="PRINTS" id="PR00111">
    <property type="entry name" value="ABHYDROLASE"/>
</dbReference>
<dbReference type="Proteomes" id="UP000219440">
    <property type="component" value="Unassembled WGS sequence"/>
</dbReference>
<dbReference type="PANTHER" id="PTHR43798:SF33">
    <property type="entry name" value="HYDROLASE, PUTATIVE (AFU_ORTHOLOGUE AFUA_2G14860)-RELATED"/>
    <property type="match status" value="1"/>
</dbReference>
<dbReference type="PANTHER" id="PTHR43798">
    <property type="entry name" value="MONOACYLGLYCEROL LIPASE"/>
    <property type="match status" value="1"/>
</dbReference>
<dbReference type="OrthoDB" id="9769541at2"/>
<sequence>MGWWSTVVEKIRPVTTPLLNIADDAGDGPVIILIHGIASSAATFKRLVPLLTDRYRCISIELLGFGDSPAPAHSTYTIEAHVAAIHHTIRSLHLTAPFVLVGHSLGSLLSARYAAVHPAHVSRLVLVSPPVYLSPTEMGDPRARWRLGAYMRAYEFMRENKEFTIGNVERIASLFQLNDVLEVSERNWTPFILSLQNCIESQTTVSDIASIRVPIDVIYGTLDQFLTPGTMSIIEQMRHVTTHRVELSDHLIRKRLAKAVAGVIN</sequence>
<reference evidence="2 3" key="1">
    <citation type="submission" date="2017-09" db="EMBL/GenBank/DDBJ databases">
        <authorList>
            <person name="Ehlers B."/>
            <person name="Leendertz F.H."/>
        </authorList>
    </citation>
    <scope>NUCLEOTIDE SEQUENCE [LARGE SCALE GENOMIC DNA]</scope>
    <source>
        <strain evidence="2 3">CGMCC 1.05381</strain>
    </source>
</reference>
<keyword evidence="3" id="KW-1185">Reference proteome</keyword>
<evidence type="ECO:0000313" key="3">
    <source>
        <dbReference type="Proteomes" id="UP000219440"/>
    </source>
</evidence>
<name>A0A2C8YNZ0_9MICO</name>
<dbReference type="GO" id="GO:0003824">
    <property type="term" value="F:catalytic activity"/>
    <property type="evidence" value="ECO:0007669"/>
    <property type="project" value="UniProtKB-ARBA"/>
</dbReference>
<dbReference type="InterPro" id="IPR000073">
    <property type="entry name" value="AB_hydrolase_1"/>
</dbReference>
<dbReference type="Gene3D" id="3.40.50.1820">
    <property type="entry name" value="alpha/beta hydrolase"/>
    <property type="match status" value="1"/>
</dbReference>
<protein>
    <submittedName>
        <fullName evidence="2">Pimeloyl-ACP methyl ester carboxylesterase</fullName>
    </submittedName>
</protein>
<dbReference type="AlphaFoldDB" id="A0A2C8YNZ0"/>
<dbReference type="SUPFAM" id="SSF53474">
    <property type="entry name" value="alpha/beta-Hydrolases"/>
    <property type="match status" value="1"/>
</dbReference>
<dbReference type="GO" id="GO:0016020">
    <property type="term" value="C:membrane"/>
    <property type="evidence" value="ECO:0007669"/>
    <property type="project" value="TreeGrafter"/>
</dbReference>
<dbReference type="Pfam" id="PF00561">
    <property type="entry name" value="Abhydrolase_1"/>
    <property type="match status" value="1"/>
</dbReference>
<organism evidence="2 3">
    <name type="scientific">Salinibacterium xinjiangense</name>
    <dbReference type="NCBI Taxonomy" id="386302"/>
    <lineage>
        <taxon>Bacteria</taxon>
        <taxon>Bacillati</taxon>
        <taxon>Actinomycetota</taxon>
        <taxon>Actinomycetes</taxon>
        <taxon>Micrococcales</taxon>
        <taxon>Microbacteriaceae</taxon>
        <taxon>Salinibacterium</taxon>
    </lineage>
</organism>
<dbReference type="EMBL" id="OCST01000001">
    <property type="protein sequence ID" value="SOE52232.1"/>
    <property type="molecule type" value="Genomic_DNA"/>
</dbReference>
<evidence type="ECO:0000259" key="1">
    <source>
        <dbReference type="Pfam" id="PF00561"/>
    </source>
</evidence>
<accession>A0A2C8YNZ0</accession>